<dbReference type="EMBL" id="KQ435853">
    <property type="protein sequence ID" value="KOX70668.1"/>
    <property type="molecule type" value="Genomic_DNA"/>
</dbReference>
<sequence>MATLRLFKLANQAQSALTKRPIVLLEGCTHNAPKTKNSAINNYCFPFERTMAGTESPNLIKPEPQNTSTENSNENVRERNPPGGGNRGPRGRKGGTRFSGGRGGGMGGGNRNNDGPYYN</sequence>
<feature type="compositionally biased region" description="Gly residues" evidence="1">
    <location>
        <begin position="97"/>
        <end position="110"/>
    </location>
</feature>
<reference evidence="2 3" key="1">
    <citation type="submission" date="2015-07" db="EMBL/GenBank/DDBJ databases">
        <title>The genome of Melipona quadrifasciata.</title>
        <authorList>
            <person name="Pan H."/>
            <person name="Kapheim K."/>
        </authorList>
    </citation>
    <scope>NUCLEOTIDE SEQUENCE [LARGE SCALE GENOMIC DNA]</scope>
    <source>
        <strain evidence="2">0111107301</strain>
        <tissue evidence="2">Whole body</tissue>
    </source>
</reference>
<evidence type="ECO:0000256" key="1">
    <source>
        <dbReference type="SAM" id="MobiDB-lite"/>
    </source>
</evidence>
<dbReference type="AlphaFoldDB" id="A0A0N0BDM3"/>
<keyword evidence="3" id="KW-1185">Reference proteome</keyword>
<feature type="compositionally biased region" description="Polar residues" evidence="1">
    <location>
        <begin position="64"/>
        <end position="74"/>
    </location>
</feature>
<dbReference type="STRING" id="166423.A0A0N0BDM3"/>
<evidence type="ECO:0000313" key="3">
    <source>
        <dbReference type="Proteomes" id="UP000053105"/>
    </source>
</evidence>
<protein>
    <submittedName>
        <fullName evidence="2">Uncharacterized protein</fullName>
    </submittedName>
</protein>
<organism evidence="2 3">
    <name type="scientific">Melipona quadrifasciata</name>
    <dbReference type="NCBI Taxonomy" id="166423"/>
    <lineage>
        <taxon>Eukaryota</taxon>
        <taxon>Metazoa</taxon>
        <taxon>Ecdysozoa</taxon>
        <taxon>Arthropoda</taxon>
        <taxon>Hexapoda</taxon>
        <taxon>Insecta</taxon>
        <taxon>Pterygota</taxon>
        <taxon>Neoptera</taxon>
        <taxon>Endopterygota</taxon>
        <taxon>Hymenoptera</taxon>
        <taxon>Apocrita</taxon>
        <taxon>Aculeata</taxon>
        <taxon>Apoidea</taxon>
        <taxon>Anthophila</taxon>
        <taxon>Apidae</taxon>
        <taxon>Melipona</taxon>
    </lineage>
</organism>
<dbReference type="Proteomes" id="UP000053105">
    <property type="component" value="Unassembled WGS sequence"/>
</dbReference>
<gene>
    <name evidence="2" type="ORF">WN51_05245</name>
</gene>
<evidence type="ECO:0000313" key="2">
    <source>
        <dbReference type="EMBL" id="KOX70668.1"/>
    </source>
</evidence>
<accession>A0A0N0BDM3</accession>
<feature type="region of interest" description="Disordered" evidence="1">
    <location>
        <begin position="54"/>
        <end position="119"/>
    </location>
</feature>
<proteinExistence type="predicted"/>
<name>A0A0N0BDM3_9HYME</name>